<protein>
    <submittedName>
        <fullName evidence="1">Uncharacterized protein</fullName>
    </submittedName>
</protein>
<dbReference type="Proteomes" id="UP000232722">
    <property type="component" value="Unassembled WGS sequence"/>
</dbReference>
<sequence length="96" mass="11429">MTLMQKVDTYIWAKRSSLIKSWERTLSITKTKKRFYRRRYKKQSVPPPADDTTIEDVPNFLHSAHWTVYHDCVGFNHIDLFSSINHSYLGNILDIR</sequence>
<dbReference type="AlphaFoldDB" id="A0A2N0P480"/>
<dbReference type="VEuPathDB" id="FungiDB:RhiirA1_478832"/>
<evidence type="ECO:0000313" key="2">
    <source>
        <dbReference type="Proteomes" id="UP000232722"/>
    </source>
</evidence>
<accession>A0A2N0P480</accession>
<comment type="caution">
    <text evidence="1">The sequence shown here is derived from an EMBL/GenBank/DDBJ whole genome shotgun (WGS) entry which is preliminary data.</text>
</comment>
<reference evidence="1 2" key="1">
    <citation type="submission" date="2016-04" db="EMBL/GenBank/DDBJ databases">
        <title>Genome analyses suggest a sexual origin of heterokaryosis in a supposedly ancient asexual fungus.</title>
        <authorList>
            <person name="Ropars J."/>
            <person name="Sedzielewska K."/>
            <person name="Noel J."/>
            <person name="Charron P."/>
            <person name="Farinelli L."/>
            <person name="Marton T."/>
            <person name="Kruger M."/>
            <person name="Pelin A."/>
            <person name="Brachmann A."/>
            <person name="Corradi N."/>
        </authorList>
    </citation>
    <scope>NUCLEOTIDE SEQUENCE [LARGE SCALE GENOMIC DNA]</scope>
    <source>
        <strain evidence="1 2">A5</strain>
    </source>
</reference>
<dbReference type="VEuPathDB" id="FungiDB:FUN_007894"/>
<dbReference type="EMBL" id="LLXJ01001555">
    <property type="protein sequence ID" value="PKC01631.1"/>
    <property type="molecule type" value="Genomic_DNA"/>
</dbReference>
<evidence type="ECO:0000313" key="1">
    <source>
        <dbReference type="EMBL" id="PKC01631.1"/>
    </source>
</evidence>
<proteinExistence type="predicted"/>
<gene>
    <name evidence="1" type="ORF">RhiirA5_426414</name>
</gene>
<organism evidence="1 2">
    <name type="scientific">Rhizophagus irregularis</name>
    <dbReference type="NCBI Taxonomy" id="588596"/>
    <lineage>
        <taxon>Eukaryota</taxon>
        <taxon>Fungi</taxon>
        <taxon>Fungi incertae sedis</taxon>
        <taxon>Mucoromycota</taxon>
        <taxon>Glomeromycotina</taxon>
        <taxon>Glomeromycetes</taxon>
        <taxon>Glomerales</taxon>
        <taxon>Glomeraceae</taxon>
        <taxon>Rhizophagus</taxon>
    </lineage>
</organism>
<name>A0A2N0P480_9GLOM</name>
<reference evidence="1 2" key="2">
    <citation type="submission" date="2017-09" db="EMBL/GenBank/DDBJ databases">
        <title>Extensive intraspecific genome diversity in a model arbuscular mycorrhizal fungus.</title>
        <authorList>
            <person name="Chen E.C."/>
            <person name="Morin E."/>
            <person name="Beaudet D."/>
            <person name="Noel J."/>
            <person name="Ndikumana S."/>
            <person name="Charron P."/>
            <person name="St-Onge C."/>
            <person name="Giorgi J."/>
            <person name="Grigoriev I.V."/>
            <person name="Roux C."/>
            <person name="Martin F.M."/>
            <person name="Corradi N."/>
        </authorList>
    </citation>
    <scope>NUCLEOTIDE SEQUENCE [LARGE SCALE GENOMIC DNA]</scope>
    <source>
        <strain evidence="1 2">A5</strain>
    </source>
</reference>